<dbReference type="EMBL" id="JAQQKX010000003">
    <property type="protein sequence ID" value="MDC7682662.1"/>
    <property type="molecule type" value="Genomic_DNA"/>
</dbReference>
<reference evidence="1 2" key="1">
    <citation type="submission" date="2023-01" db="EMBL/GenBank/DDBJ databases">
        <title>Novel species of the genus Asticcacaulis isolated from rivers.</title>
        <authorList>
            <person name="Lu H."/>
        </authorList>
    </citation>
    <scope>NUCLEOTIDE SEQUENCE [LARGE SCALE GENOMIC DNA]</scope>
    <source>
        <strain evidence="1 2">BYS171W</strain>
    </source>
</reference>
<gene>
    <name evidence="1" type="ORF">PQU92_05205</name>
</gene>
<sequence length="96" mass="9967">MTTPIPSSLSQMILGRPAQATGATAKAASDETATRFNDALSAQKAFFRQAAGNVEQAAPKPAGVTPATFKAADIAQGIKPEETQLMRPGSLLNIRV</sequence>
<evidence type="ECO:0000313" key="2">
    <source>
        <dbReference type="Proteomes" id="UP001214854"/>
    </source>
</evidence>
<comment type="caution">
    <text evidence="1">The sequence shown here is derived from an EMBL/GenBank/DDBJ whole genome shotgun (WGS) entry which is preliminary data.</text>
</comment>
<name>A0ABT5HRH2_9CAUL</name>
<keyword evidence="2" id="KW-1185">Reference proteome</keyword>
<organism evidence="1 2">
    <name type="scientific">Asticcacaulis aquaticus</name>
    <dbReference type="NCBI Taxonomy" id="2984212"/>
    <lineage>
        <taxon>Bacteria</taxon>
        <taxon>Pseudomonadati</taxon>
        <taxon>Pseudomonadota</taxon>
        <taxon>Alphaproteobacteria</taxon>
        <taxon>Caulobacterales</taxon>
        <taxon>Caulobacteraceae</taxon>
        <taxon>Asticcacaulis</taxon>
    </lineage>
</organism>
<evidence type="ECO:0000313" key="1">
    <source>
        <dbReference type="EMBL" id="MDC7682662.1"/>
    </source>
</evidence>
<protein>
    <recommendedName>
        <fullName evidence="3">Flagellar hook-basal body complex protein FliE</fullName>
    </recommendedName>
</protein>
<accession>A0ABT5HRH2</accession>
<evidence type="ECO:0008006" key="3">
    <source>
        <dbReference type="Google" id="ProtNLM"/>
    </source>
</evidence>
<dbReference type="Proteomes" id="UP001214854">
    <property type="component" value="Unassembled WGS sequence"/>
</dbReference>
<proteinExistence type="predicted"/>
<dbReference type="RefSeq" id="WP_272747146.1">
    <property type="nucleotide sequence ID" value="NZ_JAQQKX010000003.1"/>
</dbReference>